<evidence type="ECO:0000313" key="5">
    <source>
        <dbReference type="Proteomes" id="UP000815325"/>
    </source>
</evidence>
<keyword evidence="5" id="KW-1185">Reference proteome</keyword>
<feature type="domain" description="Kazal-like" evidence="3">
    <location>
        <begin position="82"/>
        <end position="132"/>
    </location>
</feature>
<feature type="compositionally biased region" description="Low complexity" evidence="1">
    <location>
        <begin position="60"/>
        <end position="81"/>
    </location>
</feature>
<sequence length="223" mass="23110">MLKMRALSVLVCCFLVANAGRNPRSLKQSAGLPSPVSAGSVKLGTKDADAEVSAPPSQSATNTPTPLAAPALPLLGNATGPEDPGLDCRQCPKAREPVCAQLYDPFEVRTFYNRCFASCKGVRVLFDGECAPSEASPSDPSPSPSPASAFPLDPPPSEESPSPLKLPPFNGSVPASASPSSNEGLPFGGAAGPAPSRCECPQVCRDANKCRTLIRTDETDLIF</sequence>
<accession>A0ABQ7G3L7</accession>
<evidence type="ECO:0000256" key="1">
    <source>
        <dbReference type="SAM" id="MobiDB-lite"/>
    </source>
</evidence>
<dbReference type="Gene3D" id="3.30.60.30">
    <property type="match status" value="1"/>
</dbReference>
<feature type="compositionally biased region" description="Polar residues" evidence="1">
    <location>
        <begin position="173"/>
        <end position="183"/>
    </location>
</feature>
<dbReference type="EMBL" id="MU070192">
    <property type="protein sequence ID" value="KAF5829191.1"/>
    <property type="molecule type" value="Genomic_DNA"/>
</dbReference>
<dbReference type="InterPro" id="IPR002350">
    <property type="entry name" value="Kazal_dom"/>
</dbReference>
<protein>
    <recommendedName>
        <fullName evidence="3">Kazal-like domain-containing protein</fullName>
    </recommendedName>
</protein>
<feature type="region of interest" description="Disordered" evidence="1">
    <location>
        <begin position="25"/>
        <end position="81"/>
    </location>
</feature>
<proteinExistence type="predicted"/>
<comment type="caution">
    <text evidence="4">The sequence shown here is derived from an EMBL/GenBank/DDBJ whole genome shotgun (WGS) entry which is preliminary data.</text>
</comment>
<name>A0ABQ7G3L7_DUNSA</name>
<dbReference type="PROSITE" id="PS51465">
    <property type="entry name" value="KAZAL_2"/>
    <property type="match status" value="1"/>
</dbReference>
<evidence type="ECO:0000313" key="4">
    <source>
        <dbReference type="EMBL" id="KAF5829191.1"/>
    </source>
</evidence>
<evidence type="ECO:0000256" key="2">
    <source>
        <dbReference type="SAM" id="SignalP"/>
    </source>
</evidence>
<reference evidence="4" key="1">
    <citation type="submission" date="2017-08" db="EMBL/GenBank/DDBJ databases">
        <authorList>
            <person name="Polle J.E."/>
            <person name="Barry K."/>
            <person name="Cushman J."/>
            <person name="Schmutz J."/>
            <person name="Tran D."/>
            <person name="Hathwaick L.T."/>
            <person name="Yim W.C."/>
            <person name="Jenkins J."/>
            <person name="Mckie-Krisberg Z.M."/>
            <person name="Prochnik S."/>
            <person name="Lindquist E."/>
            <person name="Dockter R.B."/>
            <person name="Adam C."/>
            <person name="Molina H."/>
            <person name="Bunkerborg J."/>
            <person name="Jin E."/>
            <person name="Buchheim M."/>
            <person name="Magnuson J."/>
        </authorList>
    </citation>
    <scope>NUCLEOTIDE SEQUENCE</scope>
    <source>
        <strain evidence="4">CCAP 19/18</strain>
    </source>
</reference>
<keyword evidence="2" id="KW-0732">Signal</keyword>
<gene>
    <name evidence="4" type="ORF">DUNSADRAFT_16413</name>
</gene>
<organism evidence="4 5">
    <name type="scientific">Dunaliella salina</name>
    <name type="common">Green alga</name>
    <name type="synonym">Protococcus salinus</name>
    <dbReference type="NCBI Taxonomy" id="3046"/>
    <lineage>
        <taxon>Eukaryota</taxon>
        <taxon>Viridiplantae</taxon>
        <taxon>Chlorophyta</taxon>
        <taxon>core chlorophytes</taxon>
        <taxon>Chlorophyceae</taxon>
        <taxon>CS clade</taxon>
        <taxon>Chlamydomonadales</taxon>
        <taxon>Dunaliellaceae</taxon>
        <taxon>Dunaliella</taxon>
    </lineage>
</organism>
<feature type="signal peptide" evidence="2">
    <location>
        <begin position="1"/>
        <end position="19"/>
    </location>
</feature>
<dbReference type="Proteomes" id="UP000815325">
    <property type="component" value="Unassembled WGS sequence"/>
</dbReference>
<feature type="region of interest" description="Disordered" evidence="1">
    <location>
        <begin position="130"/>
        <end position="198"/>
    </location>
</feature>
<feature type="chain" id="PRO_5046614720" description="Kazal-like domain-containing protein" evidence="2">
    <location>
        <begin position="20"/>
        <end position="223"/>
    </location>
</feature>
<evidence type="ECO:0000259" key="3">
    <source>
        <dbReference type="PROSITE" id="PS51465"/>
    </source>
</evidence>